<evidence type="ECO:0000313" key="3">
    <source>
        <dbReference type="EMBL" id="MFB9105278.1"/>
    </source>
</evidence>
<evidence type="ECO:0000256" key="1">
    <source>
        <dbReference type="SAM" id="SignalP"/>
    </source>
</evidence>
<comment type="caution">
    <text evidence="3">The sequence shown here is derived from an EMBL/GenBank/DDBJ whole genome shotgun (WGS) entry which is preliminary data.</text>
</comment>
<organism evidence="3 4">
    <name type="scientific">Algibacter miyuki</name>
    <dbReference type="NCBI Taxonomy" id="1306933"/>
    <lineage>
        <taxon>Bacteria</taxon>
        <taxon>Pseudomonadati</taxon>
        <taxon>Bacteroidota</taxon>
        <taxon>Flavobacteriia</taxon>
        <taxon>Flavobacteriales</taxon>
        <taxon>Flavobacteriaceae</taxon>
        <taxon>Algibacter</taxon>
    </lineage>
</organism>
<feature type="signal peptide" evidence="1">
    <location>
        <begin position="1"/>
        <end position="23"/>
    </location>
</feature>
<proteinExistence type="predicted"/>
<evidence type="ECO:0000259" key="2">
    <source>
        <dbReference type="Pfam" id="PF16405"/>
    </source>
</evidence>
<dbReference type="Pfam" id="PF16405">
    <property type="entry name" value="DUF5013"/>
    <property type="match status" value="1"/>
</dbReference>
<feature type="domain" description="DUF5013" evidence="2">
    <location>
        <begin position="238"/>
        <end position="383"/>
    </location>
</feature>
<sequence length="407" mass="44345">MMKKIRKSIALLLLVCITAGIYSCTSDKEYLDFTKGGEISYTAAIDSLKIAPGKNRVALKGLIIGDPKVSEARVYWNNNTDSVVVAVNRTAGIDVISTIIDNLEENVYNFVVKTFDADGNSSIPVSLSAEVYGDRYVESLFNRPIISNLLLDSNLTINFADMNLSSGVIGSEVEYMTTNGTLNTVFINIADSSLNITDFESGSTYNYRTTFKPSEESIDIFYSAYKSVKPIPTPILGNASVPFLAEETDGRWGNLAAPWITNDAAKNHNGFGGWDEWNGNLFNLESGWGAPAITNGKIYQVVTAEPATYQLKIIMFSGNPTNFSLEDEGGSYFVVAQGNMGLPNVEDVSTSPEVLVSKRILATSSVDYVLEFTITETTEISIGEITTQSDAGRYANISSWEILVINP</sequence>
<protein>
    <submittedName>
        <fullName evidence="3">DUF4998 domain-containing protein</fullName>
    </submittedName>
</protein>
<accession>A0ABV5H075</accession>
<dbReference type="Pfam" id="PF16389">
    <property type="entry name" value="DUF4998"/>
    <property type="match status" value="1"/>
</dbReference>
<reference evidence="3 4" key="1">
    <citation type="submission" date="2024-09" db="EMBL/GenBank/DDBJ databases">
        <authorList>
            <person name="Sun Q."/>
            <person name="Mori K."/>
        </authorList>
    </citation>
    <scope>NUCLEOTIDE SEQUENCE [LARGE SCALE GENOMIC DNA]</scope>
    <source>
        <strain evidence="3 4">CECT 8300</strain>
    </source>
</reference>
<dbReference type="Proteomes" id="UP001589590">
    <property type="component" value="Unassembled WGS sequence"/>
</dbReference>
<dbReference type="InterPro" id="IPR032181">
    <property type="entry name" value="DUF5013"/>
</dbReference>
<feature type="chain" id="PRO_5046790432" evidence="1">
    <location>
        <begin position="24"/>
        <end position="407"/>
    </location>
</feature>
<dbReference type="RefSeq" id="WP_290274744.1">
    <property type="nucleotide sequence ID" value="NZ_JAUFQP010000016.1"/>
</dbReference>
<evidence type="ECO:0000313" key="4">
    <source>
        <dbReference type="Proteomes" id="UP001589590"/>
    </source>
</evidence>
<keyword evidence="1" id="KW-0732">Signal</keyword>
<dbReference type="EMBL" id="JBHMFA010000006">
    <property type="protein sequence ID" value="MFB9105278.1"/>
    <property type="molecule type" value="Genomic_DNA"/>
</dbReference>
<gene>
    <name evidence="3" type="ORF">ACFFU1_10225</name>
</gene>
<dbReference type="PROSITE" id="PS51257">
    <property type="entry name" value="PROKAR_LIPOPROTEIN"/>
    <property type="match status" value="1"/>
</dbReference>
<name>A0ABV5H075_9FLAO</name>
<keyword evidence="4" id="KW-1185">Reference proteome</keyword>